<dbReference type="EMBL" id="JAGTUU010000004">
    <property type="protein sequence ID" value="MBS0124491.1"/>
    <property type="molecule type" value="Genomic_DNA"/>
</dbReference>
<feature type="chain" id="PRO_5035229993" description="Cyanovirin-N domain-containing protein" evidence="1">
    <location>
        <begin position="22"/>
        <end position="176"/>
    </location>
</feature>
<accession>A0A8J7WEZ8</accession>
<keyword evidence="1" id="KW-0732">Signal</keyword>
<proteinExistence type="predicted"/>
<evidence type="ECO:0000313" key="3">
    <source>
        <dbReference type="Proteomes" id="UP000681356"/>
    </source>
</evidence>
<evidence type="ECO:0008006" key="4">
    <source>
        <dbReference type="Google" id="ProtNLM"/>
    </source>
</evidence>
<protein>
    <recommendedName>
        <fullName evidence="4">Cyanovirin-N domain-containing protein</fullName>
    </recommendedName>
</protein>
<gene>
    <name evidence="2" type="ORF">KB874_10120</name>
</gene>
<sequence length="176" mass="19218">MKLVKALCAGFLFSLSLAVSAADAQDARVVVPDAPKGALISGCYRADRPLYGPYQLTFCVNRGRRGTYSVRGPQLACEGRLGWALANGMIVLELRRQSCNNNRAWAAAEIRCKPRGLLSVILDDLIRDLTRGGGDRGRVVVPDRPTIGRLTCTYYPTVPGIGNRQFLANRSLVEPR</sequence>
<evidence type="ECO:0000313" key="2">
    <source>
        <dbReference type="EMBL" id="MBS0124491.1"/>
    </source>
</evidence>
<organism evidence="2 3">
    <name type="scientific">Thetidibacter halocola</name>
    <dbReference type="NCBI Taxonomy" id="2827239"/>
    <lineage>
        <taxon>Bacteria</taxon>
        <taxon>Pseudomonadati</taxon>
        <taxon>Pseudomonadota</taxon>
        <taxon>Alphaproteobacteria</taxon>
        <taxon>Rhodobacterales</taxon>
        <taxon>Roseobacteraceae</taxon>
        <taxon>Thetidibacter</taxon>
    </lineage>
</organism>
<dbReference type="RefSeq" id="WP_212536465.1">
    <property type="nucleotide sequence ID" value="NZ_JAGTUU010000004.1"/>
</dbReference>
<comment type="caution">
    <text evidence="2">The sequence shown here is derived from an EMBL/GenBank/DDBJ whole genome shotgun (WGS) entry which is preliminary data.</text>
</comment>
<keyword evidence="3" id="KW-1185">Reference proteome</keyword>
<dbReference type="AlphaFoldDB" id="A0A8J7WEZ8"/>
<reference evidence="2" key="1">
    <citation type="submission" date="2021-04" db="EMBL/GenBank/DDBJ databases">
        <authorList>
            <person name="Yoon J."/>
        </authorList>
    </citation>
    <scope>NUCLEOTIDE SEQUENCE</scope>
    <source>
        <strain evidence="2">KMU-90</strain>
    </source>
</reference>
<dbReference type="Proteomes" id="UP000681356">
    <property type="component" value="Unassembled WGS sequence"/>
</dbReference>
<feature type="signal peptide" evidence="1">
    <location>
        <begin position="1"/>
        <end position="21"/>
    </location>
</feature>
<evidence type="ECO:0000256" key="1">
    <source>
        <dbReference type="SAM" id="SignalP"/>
    </source>
</evidence>
<name>A0A8J7WEZ8_9RHOB</name>